<feature type="region of interest" description="Disordered" evidence="1">
    <location>
        <begin position="178"/>
        <end position="205"/>
    </location>
</feature>
<gene>
    <name evidence="3" type="ORF">PGTG_01050</name>
</gene>
<accession>E3JUJ4</accession>
<keyword evidence="2" id="KW-0732">Signal</keyword>
<dbReference type="VEuPathDB" id="FungiDB:PGTG_01050"/>
<evidence type="ECO:0000256" key="2">
    <source>
        <dbReference type="SAM" id="SignalP"/>
    </source>
</evidence>
<dbReference type="RefSeq" id="XP_003320138.1">
    <property type="nucleotide sequence ID" value="XM_003320090.2"/>
</dbReference>
<feature type="region of interest" description="Disordered" evidence="1">
    <location>
        <begin position="113"/>
        <end position="132"/>
    </location>
</feature>
<feature type="signal peptide" evidence="2">
    <location>
        <begin position="1"/>
        <end position="25"/>
    </location>
</feature>
<feature type="compositionally biased region" description="Polar residues" evidence="1">
    <location>
        <begin position="117"/>
        <end position="132"/>
    </location>
</feature>
<feature type="region of interest" description="Disordered" evidence="1">
    <location>
        <begin position="69"/>
        <end position="101"/>
    </location>
</feature>
<evidence type="ECO:0000313" key="3">
    <source>
        <dbReference type="EMBL" id="EFP75719.1"/>
    </source>
</evidence>
<organism evidence="3 4">
    <name type="scientific">Puccinia graminis f. sp. tritici (strain CRL 75-36-700-3 / race SCCL)</name>
    <name type="common">Black stem rust fungus</name>
    <dbReference type="NCBI Taxonomy" id="418459"/>
    <lineage>
        <taxon>Eukaryota</taxon>
        <taxon>Fungi</taxon>
        <taxon>Dikarya</taxon>
        <taxon>Basidiomycota</taxon>
        <taxon>Pucciniomycotina</taxon>
        <taxon>Pucciniomycetes</taxon>
        <taxon>Pucciniales</taxon>
        <taxon>Pucciniaceae</taxon>
        <taxon>Puccinia</taxon>
    </lineage>
</organism>
<dbReference type="GeneID" id="10543599"/>
<evidence type="ECO:0000313" key="4">
    <source>
        <dbReference type="Proteomes" id="UP000008783"/>
    </source>
</evidence>
<dbReference type="HOGENOM" id="CLU_1338081_0_0_1"/>
<dbReference type="AlphaFoldDB" id="E3JUJ4"/>
<protein>
    <submittedName>
        <fullName evidence="3">Uncharacterized protein</fullName>
    </submittedName>
</protein>
<dbReference type="OrthoDB" id="10297451at2759"/>
<proteinExistence type="predicted"/>
<reference key="1">
    <citation type="submission" date="2007-01" db="EMBL/GenBank/DDBJ databases">
        <title>The Genome Sequence of Puccinia graminis f. sp. tritici Strain CRL 75-36-700-3.</title>
        <authorList>
            <consortium name="The Broad Institute Genome Sequencing Platform"/>
            <person name="Birren B."/>
            <person name="Lander E."/>
            <person name="Galagan J."/>
            <person name="Nusbaum C."/>
            <person name="Devon K."/>
            <person name="Cuomo C."/>
            <person name="Jaffe D."/>
            <person name="Butler J."/>
            <person name="Alvarez P."/>
            <person name="Gnerre S."/>
            <person name="Grabherr M."/>
            <person name="Mauceli E."/>
            <person name="Brockman W."/>
            <person name="Young S."/>
            <person name="LaButti K."/>
            <person name="Sykes S."/>
            <person name="DeCaprio D."/>
            <person name="Crawford M."/>
            <person name="Koehrsen M."/>
            <person name="Engels R."/>
            <person name="Montgomery P."/>
            <person name="Pearson M."/>
            <person name="Howarth C."/>
            <person name="Larson L."/>
            <person name="White J."/>
            <person name="Zeng Q."/>
            <person name="Kodira C."/>
            <person name="Yandava C."/>
            <person name="Alvarado L."/>
            <person name="O'Leary S."/>
            <person name="Szabo L."/>
            <person name="Dean R."/>
            <person name="Schein J."/>
        </authorList>
    </citation>
    <scope>NUCLEOTIDE SEQUENCE</scope>
    <source>
        <strain>CRL 75-36-700-3</strain>
    </source>
</reference>
<name>E3JUJ4_PUCGT</name>
<dbReference type="InParanoid" id="E3JUJ4"/>
<keyword evidence="4" id="KW-1185">Reference proteome</keyword>
<evidence type="ECO:0000256" key="1">
    <source>
        <dbReference type="SAM" id="MobiDB-lite"/>
    </source>
</evidence>
<reference evidence="4" key="2">
    <citation type="journal article" date="2011" name="Proc. Natl. Acad. Sci. U.S.A.">
        <title>Obligate biotrophy features unraveled by the genomic analysis of rust fungi.</title>
        <authorList>
            <person name="Duplessis S."/>
            <person name="Cuomo C.A."/>
            <person name="Lin Y.-C."/>
            <person name="Aerts A."/>
            <person name="Tisserant E."/>
            <person name="Veneault-Fourrey C."/>
            <person name="Joly D.L."/>
            <person name="Hacquard S."/>
            <person name="Amselem J."/>
            <person name="Cantarel B.L."/>
            <person name="Chiu R."/>
            <person name="Coutinho P.M."/>
            <person name="Feau N."/>
            <person name="Field M."/>
            <person name="Frey P."/>
            <person name="Gelhaye E."/>
            <person name="Goldberg J."/>
            <person name="Grabherr M.G."/>
            <person name="Kodira C.D."/>
            <person name="Kohler A."/>
            <person name="Kuees U."/>
            <person name="Lindquist E.A."/>
            <person name="Lucas S.M."/>
            <person name="Mago R."/>
            <person name="Mauceli E."/>
            <person name="Morin E."/>
            <person name="Murat C."/>
            <person name="Pangilinan J.L."/>
            <person name="Park R."/>
            <person name="Pearson M."/>
            <person name="Quesneville H."/>
            <person name="Rouhier N."/>
            <person name="Sakthikumar S."/>
            <person name="Salamov A.A."/>
            <person name="Schmutz J."/>
            <person name="Selles B."/>
            <person name="Shapiro H."/>
            <person name="Tanguay P."/>
            <person name="Tuskan G.A."/>
            <person name="Henrissat B."/>
            <person name="Van de Peer Y."/>
            <person name="Rouze P."/>
            <person name="Ellis J.G."/>
            <person name="Dodds P.N."/>
            <person name="Schein J.E."/>
            <person name="Zhong S."/>
            <person name="Hamelin R.C."/>
            <person name="Grigoriev I.V."/>
            <person name="Szabo L.J."/>
            <person name="Martin F."/>
        </authorList>
    </citation>
    <scope>NUCLEOTIDE SEQUENCE [LARGE SCALE GENOMIC DNA]</scope>
    <source>
        <strain evidence="4">CRL 75-36-700-3 / race SCCL</strain>
    </source>
</reference>
<dbReference type="Proteomes" id="UP000008783">
    <property type="component" value="Unassembled WGS sequence"/>
</dbReference>
<dbReference type="KEGG" id="pgr:PGTG_01050"/>
<sequence length="205" mass="23554">MLFSLTARHRQLLWLIFCCFTIAEAMELSRIRELSEESSRGSSGLRGGCDSRIQEYFHGDPETYPVKAYLPEDDPSDSVSPVPSPQPKPLRNRPPSKNHGDWQWERLSELYGPNSRLGRSTSPLKNDRSSNQGEWEWEKLTKLYGPDFHLGSFWSRSKNDWSPSAYIWHSEFTPVGEERQLKDVNTSDQAPPPTGARRPNLHPEK</sequence>
<feature type="chain" id="PRO_5003171548" evidence="2">
    <location>
        <begin position="26"/>
        <end position="205"/>
    </location>
</feature>
<dbReference type="EMBL" id="DS178264">
    <property type="protein sequence ID" value="EFP75719.1"/>
    <property type="molecule type" value="Genomic_DNA"/>
</dbReference>